<comment type="subunit">
    <text evidence="5 8">Homododecamer.</text>
</comment>
<feature type="binding site" evidence="8 10">
    <location>
        <position position="113"/>
    </location>
    <ligand>
        <name>substrate</name>
    </ligand>
</feature>
<feature type="binding site" evidence="8 10">
    <location>
        <begin position="103"/>
        <end position="104"/>
    </location>
    <ligand>
        <name>substrate</name>
    </ligand>
</feature>
<evidence type="ECO:0000256" key="10">
    <source>
        <dbReference type="PIRSR" id="PIRSR001399-2"/>
    </source>
</evidence>
<keyword evidence="8" id="KW-0057">Aromatic amino acid biosynthesis</keyword>
<dbReference type="GO" id="GO:0009073">
    <property type="term" value="P:aromatic amino acid family biosynthetic process"/>
    <property type="evidence" value="ECO:0007669"/>
    <property type="project" value="UniProtKB-KW"/>
</dbReference>
<evidence type="ECO:0000256" key="4">
    <source>
        <dbReference type="ARBA" id="ARBA00011037"/>
    </source>
</evidence>
<dbReference type="GO" id="GO:0008652">
    <property type="term" value="P:amino acid biosynthetic process"/>
    <property type="evidence" value="ECO:0007669"/>
    <property type="project" value="UniProtKB-KW"/>
</dbReference>
<dbReference type="PROSITE" id="PS01029">
    <property type="entry name" value="DEHYDROQUINASE_II"/>
    <property type="match status" value="1"/>
</dbReference>
<comment type="pathway">
    <text evidence="3 8">Metabolic intermediate biosynthesis; chorismate biosynthesis; chorismate from D-erythrose 4-phosphate and phosphoenolpyruvate: step 3/7.</text>
</comment>
<proteinExistence type="inferred from homology"/>
<dbReference type="PIRSF" id="PIRSF001399">
    <property type="entry name" value="DHquinase_II"/>
    <property type="match status" value="1"/>
</dbReference>
<comment type="function">
    <text evidence="2 8">Catalyzes a trans-dehydration via an enolate intermediate.</text>
</comment>
<dbReference type="SUPFAM" id="SSF52304">
    <property type="entry name" value="Type II 3-dehydroquinate dehydratase"/>
    <property type="match status" value="1"/>
</dbReference>
<keyword evidence="13" id="KW-1185">Reference proteome</keyword>
<dbReference type="CDD" id="cd00466">
    <property type="entry name" value="DHQase_II"/>
    <property type="match status" value="1"/>
</dbReference>
<dbReference type="Gene3D" id="3.40.50.9100">
    <property type="entry name" value="Dehydroquinase, class II"/>
    <property type="match status" value="1"/>
</dbReference>
<dbReference type="PANTHER" id="PTHR21272">
    <property type="entry name" value="CATABOLIC 3-DEHYDROQUINASE"/>
    <property type="match status" value="1"/>
</dbReference>
<evidence type="ECO:0000256" key="6">
    <source>
        <dbReference type="ARBA" id="ARBA00012060"/>
    </source>
</evidence>
<dbReference type="NCBIfam" id="NF003804">
    <property type="entry name" value="PRK05395.1-1"/>
    <property type="match status" value="1"/>
</dbReference>
<organism evidence="12 13">
    <name type="scientific">Candidatus Kinetoplastidibacterium blastocrithidiae TCC012E</name>
    <dbReference type="NCBI Taxonomy" id="1208922"/>
    <lineage>
        <taxon>Bacteria</taxon>
        <taxon>Pseudomonadati</taxon>
        <taxon>Pseudomonadota</taxon>
        <taxon>Betaproteobacteria</taxon>
        <taxon>Candidatus Kinetoplastidibacterium</taxon>
    </lineage>
</organism>
<dbReference type="NCBIfam" id="NF003807">
    <property type="entry name" value="PRK05395.1-4"/>
    <property type="match status" value="1"/>
</dbReference>
<evidence type="ECO:0000256" key="1">
    <source>
        <dbReference type="ARBA" id="ARBA00001864"/>
    </source>
</evidence>
<feature type="active site" description="Proton acceptor" evidence="8 9">
    <location>
        <position position="24"/>
    </location>
</feature>
<dbReference type="NCBIfam" id="TIGR01088">
    <property type="entry name" value="aroQ"/>
    <property type="match status" value="1"/>
</dbReference>
<dbReference type="NCBIfam" id="NF003806">
    <property type="entry name" value="PRK05395.1-3"/>
    <property type="match status" value="1"/>
</dbReference>
<evidence type="ECO:0000256" key="9">
    <source>
        <dbReference type="PIRSR" id="PIRSR001399-1"/>
    </source>
</evidence>
<dbReference type="InterPro" id="IPR001874">
    <property type="entry name" value="DHquinase_II"/>
</dbReference>
<dbReference type="RefSeq" id="WP_015390083.1">
    <property type="nucleotide sequence ID" value="NC_020285.1"/>
</dbReference>
<evidence type="ECO:0000256" key="5">
    <source>
        <dbReference type="ARBA" id="ARBA00011193"/>
    </source>
</evidence>
<sequence length="144" mass="15737">MAKNILVLHGPNLNLLGVREPTIYGNLSLSMIDNSLKSIASEAGVSISIMQSNHEGHIIDTIHDARFKKNDFLIINAGAYTHTSIAMRDAISAISIPFIEVHISNIYKRESFRSLSYLSDIAIGVISGLGITGYEAALRYAITY</sequence>
<feature type="binding site" evidence="8 10">
    <location>
        <position position="89"/>
    </location>
    <ligand>
        <name>substrate</name>
    </ligand>
</feature>
<dbReference type="HAMAP" id="MF_00169">
    <property type="entry name" value="AroQ"/>
    <property type="match status" value="1"/>
</dbReference>
<evidence type="ECO:0000256" key="2">
    <source>
        <dbReference type="ARBA" id="ARBA00003924"/>
    </source>
</evidence>
<dbReference type="HOGENOM" id="CLU_090968_3_0_4"/>
<feature type="binding site" evidence="8 10">
    <location>
        <position position="76"/>
    </location>
    <ligand>
        <name>substrate</name>
    </ligand>
</feature>
<keyword evidence="7 8" id="KW-0456">Lyase</keyword>
<dbReference type="InterPro" id="IPR036441">
    <property type="entry name" value="DHquinase_II_sf"/>
</dbReference>
<dbReference type="PATRIC" id="fig|1208922.3.peg.604"/>
<feature type="site" description="Transition state stabilizer" evidence="8 11">
    <location>
        <position position="19"/>
    </location>
</feature>
<dbReference type="KEGG" id="kbt:BCUE_0040"/>
<evidence type="ECO:0000256" key="11">
    <source>
        <dbReference type="PIRSR" id="PIRSR001399-3"/>
    </source>
</evidence>
<comment type="catalytic activity">
    <reaction evidence="1 8">
        <text>3-dehydroquinate = 3-dehydroshikimate + H2O</text>
        <dbReference type="Rhea" id="RHEA:21096"/>
        <dbReference type="ChEBI" id="CHEBI:15377"/>
        <dbReference type="ChEBI" id="CHEBI:16630"/>
        <dbReference type="ChEBI" id="CHEBI:32364"/>
        <dbReference type="EC" id="4.2.1.10"/>
    </reaction>
</comment>
<comment type="similarity">
    <text evidence="4 8">Belongs to the type-II 3-dehydroquinase family.</text>
</comment>
<evidence type="ECO:0000313" key="12">
    <source>
        <dbReference type="EMBL" id="AGF50039.1"/>
    </source>
</evidence>
<evidence type="ECO:0000313" key="13">
    <source>
        <dbReference type="Proteomes" id="UP000011563"/>
    </source>
</evidence>
<accession>M1M4L7</accession>
<dbReference type="GO" id="GO:0003855">
    <property type="term" value="F:3-dehydroquinate dehydratase activity"/>
    <property type="evidence" value="ECO:0007669"/>
    <property type="project" value="UniProtKB-UniRule"/>
</dbReference>
<dbReference type="EC" id="4.2.1.10" evidence="6 8"/>
<dbReference type="NCBIfam" id="NF003805">
    <property type="entry name" value="PRK05395.1-2"/>
    <property type="match status" value="1"/>
</dbReference>
<dbReference type="Pfam" id="PF01220">
    <property type="entry name" value="DHquinase_II"/>
    <property type="match status" value="1"/>
</dbReference>
<protein>
    <recommendedName>
        <fullName evidence="6 8">3-dehydroquinate dehydratase</fullName>
        <shortName evidence="8">3-dehydroquinase</shortName>
        <ecNumber evidence="6 8">4.2.1.10</ecNumber>
    </recommendedName>
    <alternativeName>
        <fullName evidence="8">Type II DHQase</fullName>
    </alternativeName>
</protein>
<evidence type="ECO:0000256" key="8">
    <source>
        <dbReference type="HAMAP-Rule" id="MF_00169"/>
    </source>
</evidence>
<evidence type="ECO:0000256" key="7">
    <source>
        <dbReference type="ARBA" id="ARBA00023239"/>
    </source>
</evidence>
<gene>
    <name evidence="8" type="primary">aroQ</name>
    <name evidence="12" type="ORF">BCUE_0040</name>
</gene>
<evidence type="ECO:0000256" key="3">
    <source>
        <dbReference type="ARBA" id="ARBA00004902"/>
    </source>
</evidence>
<dbReference type="Proteomes" id="UP000011563">
    <property type="component" value="Chromosome"/>
</dbReference>
<feature type="active site" description="Proton donor" evidence="8 9">
    <location>
        <position position="102"/>
    </location>
</feature>
<dbReference type="EMBL" id="CP003807">
    <property type="protein sequence ID" value="AGF50039.1"/>
    <property type="molecule type" value="Genomic_DNA"/>
</dbReference>
<dbReference type="GO" id="GO:0009423">
    <property type="term" value="P:chorismate biosynthetic process"/>
    <property type="evidence" value="ECO:0007669"/>
    <property type="project" value="UniProtKB-UniRule"/>
</dbReference>
<feature type="binding site" evidence="8 10">
    <location>
        <position position="82"/>
    </location>
    <ligand>
        <name>substrate</name>
    </ligand>
</feature>
<dbReference type="GO" id="GO:0019631">
    <property type="term" value="P:quinate catabolic process"/>
    <property type="evidence" value="ECO:0007669"/>
    <property type="project" value="TreeGrafter"/>
</dbReference>
<name>M1M4L7_9PROT</name>
<dbReference type="AlphaFoldDB" id="M1M4L7"/>
<dbReference type="PANTHER" id="PTHR21272:SF3">
    <property type="entry name" value="CATABOLIC 3-DEHYDROQUINASE"/>
    <property type="match status" value="1"/>
</dbReference>
<dbReference type="UniPathway" id="UPA00053">
    <property type="reaction ID" value="UER00086"/>
</dbReference>
<reference evidence="12 13" key="1">
    <citation type="journal article" date="2013" name="Genome Biol. Evol.">
        <title>Genome evolution and phylogenomic analysis of candidatus kinetoplastibacterium, the betaproteobacterial endosymbionts of strigomonas and angomonas.</title>
        <authorList>
            <person name="Alves J.M."/>
            <person name="Serrano M.G."/>
            <person name="Maia da Silva F."/>
            <person name="Voegtly L.J."/>
            <person name="Matveyev A.V."/>
            <person name="Teixeira M.M."/>
            <person name="Camargo E.P."/>
            <person name="Buck G.A."/>
        </authorList>
    </citation>
    <scope>NUCLEOTIDE SEQUENCE [LARGE SCALE GENOMIC DNA]</scope>
    <source>
        <strain evidence="12 13">TCC012E</strain>
    </source>
</reference>
<dbReference type="InterPro" id="IPR018509">
    <property type="entry name" value="DHquinase_II_CS"/>
</dbReference>
<keyword evidence="8" id="KW-0028">Amino-acid biosynthesis</keyword>